<evidence type="ECO:0000313" key="2">
    <source>
        <dbReference type="Proteomes" id="UP000702209"/>
    </source>
</evidence>
<accession>A0ABS0CWB1</accession>
<proteinExistence type="predicted"/>
<evidence type="ECO:0000313" key="1">
    <source>
        <dbReference type="EMBL" id="MBF6300626.1"/>
    </source>
</evidence>
<comment type="caution">
    <text evidence="1">The sequence shown here is derived from an EMBL/GenBank/DDBJ whole genome shotgun (WGS) entry which is preliminary data.</text>
</comment>
<protein>
    <submittedName>
        <fullName evidence="1">Uncharacterized protein</fullName>
    </submittedName>
</protein>
<organism evidence="1 2">
    <name type="scientific">Nocardia amamiensis</name>
    <dbReference type="NCBI Taxonomy" id="404578"/>
    <lineage>
        <taxon>Bacteria</taxon>
        <taxon>Bacillati</taxon>
        <taxon>Actinomycetota</taxon>
        <taxon>Actinomycetes</taxon>
        <taxon>Mycobacteriales</taxon>
        <taxon>Nocardiaceae</taxon>
        <taxon>Nocardia</taxon>
    </lineage>
</organism>
<gene>
    <name evidence="1" type="ORF">IU459_24220</name>
</gene>
<reference evidence="1 2" key="1">
    <citation type="submission" date="2020-10" db="EMBL/GenBank/DDBJ databases">
        <title>Identification of Nocardia species via Next-generation sequencing and recognition of intraspecies genetic diversity.</title>
        <authorList>
            <person name="Li P."/>
            <person name="Li P."/>
            <person name="Lu B."/>
        </authorList>
    </citation>
    <scope>NUCLEOTIDE SEQUENCE [LARGE SCALE GENOMIC DNA]</scope>
    <source>
        <strain evidence="1 2">BJ06-0157</strain>
    </source>
</reference>
<dbReference type="EMBL" id="JADLQX010000019">
    <property type="protein sequence ID" value="MBF6300626.1"/>
    <property type="molecule type" value="Genomic_DNA"/>
</dbReference>
<keyword evidence="2" id="KW-1185">Reference proteome</keyword>
<name>A0ABS0CWB1_9NOCA</name>
<dbReference type="RefSeq" id="WP_195131852.1">
    <property type="nucleotide sequence ID" value="NZ_JADLQX010000019.1"/>
</dbReference>
<dbReference type="Proteomes" id="UP000702209">
    <property type="component" value="Unassembled WGS sequence"/>
</dbReference>
<sequence length="102" mass="11354">MTAAHDYEAVHNMVDRLSPDQVRRLRLLVTEPEQIETEDTELLQAVKKVARELGIAHDAGKVSDKFMPRRRSLGFIGTLDAEPELAERSGDLVRKGLGGVEC</sequence>